<dbReference type="AlphaFoldDB" id="I2NRX5"/>
<reference evidence="1 2" key="1">
    <citation type="submission" date="2012-04" db="EMBL/GenBank/DDBJ databases">
        <authorList>
            <person name="Harkins D.M."/>
            <person name="Madupu R."/>
            <person name="Durkin A.S."/>
            <person name="Torralba M."/>
            <person name="Methe B."/>
            <person name="Sutton G.G."/>
            <person name="Nelson K.E."/>
        </authorList>
    </citation>
    <scope>NUCLEOTIDE SEQUENCE [LARGE SCALE GENOMIC DNA]</scope>
    <source>
        <strain evidence="1 2">VK64</strain>
    </source>
</reference>
<dbReference type="Proteomes" id="UP000004473">
    <property type="component" value="Unassembled WGS sequence"/>
</dbReference>
<organism evidence="1 2">
    <name type="scientific">Neisseria sicca VK64</name>
    <dbReference type="NCBI Taxonomy" id="1095748"/>
    <lineage>
        <taxon>Bacteria</taxon>
        <taxon>Pseudomonadati</taxon>
        <taxon>Pseudomonadota</taxon>
        <taxon>Betaproteobacteria</taxon>
        <taxon>Neisseriales</taxon>
        <taxon>Neisseriaceae</taxon>
        <taxon>Neisseria</taxon>
    </lineage>
</organism>
<comment type="caution">
    <text evidence="1">The sequence shown here is derived from an EMBL/GenBank/DDBJ whole genome shotgun (WGS) entry which is preliminary data.</text>
</comment>
<name>I2NRX5_NEISI</name>
<protein>
    <submittedName>
        <fullName evidence="1">Uncharacterized protein</fullName>
    </submittedName>
</protein>
<gene>
    <name evidence="1" type="ORF">HMPREF1051_2713</name>
</gene>
<sequence length="51" mass="5860">MPPVCTECPAAFTLRHLPDKIYYNGMNNQVISGKIPQLSNKHLQRPFYIVD</sequence>
<evidence type="ECO:0000313" key="2">
    <source>
        <dbReference type="Proteomes" id="UP000004473"/>
    </source>
</evidence>
<proteinExistence type="predicted"/>
<accession>I2NRX5</accession>
<dbReference type="EMBL" id="AJMT01000103">
    <property type="protein sequence ID" value="EIG28586.1"/>
    <property type="molecule type" value="Genomic_DNA"/>
</dbReference>
<evidence type="ECO:0000313" key="1">
    <source>
        <dbReference type="EMBL" id="EIG28586.1"/>
    </source>
</evidence>